<dbReference type="PANTHER" id="PTHR12805">
    <property type="entry name" value="KIN17 KIN, ANTIGENIC DETERMINANT OF RECA PROTEIN HOMOLOG"/>
    <property type="match status" value="1"/>
</dbReference>
<dbReference type="Pfam" id="PF10357">
    <property type="entry name" value="WH_KIN17"/>
    <property type="match status" value="1"/>
</dbReference>
<reference evidence="4 5" key="1">
    <citation type="submission" date="2020-07" db="EMBL/GenBank/DDBJ databases">
        <title>The yeast mating-type switching endonuclease HO is a domesticated member of an unorthodox homing genetic element family.</title>
        <authorList>
            <person name="Coughlan A.Y."/>
            <person name="Lombardi L."/>
            <person name="Braun-Galleani S."/>
            <person name="Martos A.R."/>
            <person name="Galeote V."/>
            <person name="Bigey F."/>
            <person name="Dequin S."/>
            <person name="Byrne K.P."/>
            <person name="Wolfe K.H."/>
        </authorList>
    </citation>
    <scope>NUCLEOTIDE SEQUENCE [LARGE SCALE GENOMIC DNA]</scope>
    <source>
        <strain evidence="4 5">NRRL Y-6702</strain>
    </source>
</reference>
<accession>A0A7H9B8K9</accession>
<dbReference type="GO" id="GO:0008270">
    <property type="term" value="F:zinc ion binding"/>
    <property type="evidence" value="ECO:0007669"/>
    <property type="project" value="UniProtKB-KW"/>
</dbReference>
<dbReference type="GO" id="GO:0006260">
    <property type="term" value="P:DNA replication"/>
    <property type="evidence" value="ECO:0007669"/>
    <property type="project" value="TreeGrafter"/>
</dbReference>
<dbReference type="SMART" id="SM00451">
    <property type="entry name" value="ZnF_U1"/>
    <property type="match status" value="1"/>
</dbReference>
<gene>
    <name evidence="4" type="ORF">HG535_0F05840</name>
</gene>
<dbReference type="GeneID" id="59237830"/>
<keyword evidence="1" id="KW-0479">Metal-binding</keyword>
<keyword evidence="1" id="KW-0863">Zinc-finger</keyword>
<dbReference type="GO" id="GO:0006974">
    <property type="term" value="P:DNA damage response"/>
    <property type="evidence" value="ECO:0007669"/>
    <property type="project" value="TreeGrafter"/>
</dbReference>
<evidence type="ECO:0000256" key="1">
    <source>
        <dbReference type="ARBA" id="ARBA00022771"/>
    </source>
</evidence>
<dbReference type="GO" id="GO:0003690">
    <property type="term" value="F:double-stranded DNA binding"/>
    <property type="evidence" value="ECO:0007669"/>
    <property type="project" value="TreeGrafter"/>
</dbReference>
<keyword evidence="1" id="KW-0862">Zinc</keyword>
<feature type="domain" description="C2H2-type" evidence="3">
    <location>
        <begin position="28"/>
        <end position="50"/>
    </location>
</feature>
<feature type="region of interest" description="Disordered" evidence="2">
    <location>
        <begin position="218"/>
        <end position="241"/>
    </location>
</feature>
<dbReference type="AlphaFoldDB" id="A0A7H9B8K9"/>
<dbReference type="InterPro" id="IPR038254">
    <property type="entry name" value="KIN17_WH-like_sf"/>
</dbReference>
<dbReference type="OrthoDB" id="10266249at2759"/>
<dbReference type="InterPro" id="IPR013087">
    <property type="entry name" value="Znf_C2H2_type"/>
</dbReference>
<feature type="compositionally biased region" description="Basic residues" evidence="2">
    <location>
        <begin position="226"/>
        <end position="241"/>
    </location>
</feature>
<dbReference type="InterPro" id="IPR037321">
    <property type="entry name" value="KIN17-like"/>
</dbReference>
<organism evidence="4 5">
    <name type="scientific">Zygotorulaspora mrakii</name>
    <name type="common">Zygosaccharomyces mrakii</name>
    <dbReference type="NCBI Taxonomy" id="42260"/>
    <lineage>
        <taxon>Eukaryota</taxon>
        <taxon>Fungi</taxon>
        <taxon>Dikarya</taxon>
        <taxon>Ascomycota</taxon>
        <taxon>Saccharomycotina</taxon>
        <taxon>Saccharomycetes</taxon>
        <taxon>Saccharomycetales</taxon>
        <taxon>Saccharomycetaceae</taxon>
        <taxon>Zygotorulaspora</taxon>
    </lineage>
</organism>
<dbReference type="InterPro" id="IPR019447">
    <property type="entry name" value="DNA/RNA-bd_Kin17_WH-like_dom"/>
</dbReference>
<dbReference type="PANTHER" id="PTHR12805:SF0">
    <property type="entry name" value="DNA_RNA-BINDING PROTEIN KIN17"/>
    <property type="match status" value="1"/>
</dbReference>
<dbReference type="GO" id="GO:0005634">
    <property type="term" value="C:nucleus"/>
    <property type="evidence" value="ECO:0007669"/>
    <property type="project" value="TreeGrafter"/>
</dbReference>
<dbReference type="InterPro" id="IPR003604">
    <property type="entry name" value="Matrin/U1-like-C_Znf_C2H2"/>
</dbReference>
<dbReference type="RefSeq" id="XP_037145797.1">
    <property type="nucleotide sequence ID" value="XM_037289902.1"/>
</dbReference>
<dbReference type="Proteomes" id="UP000509704">
    <property type="component" value="Chromosome 6"/>
</dbReference>
<evidence type="ECO:0000259" key="3">
    <source>
        <dbReference type="PROSITE" id="PS00028"/>
    </source>
</evidence>
<evidence type="ECO:0000313" key="4">
    <source>
        <dbReference type="EMBL" id="QLG74072.1"/>
    </source>
</evidence>
<dbReference type="Gene3D" id="1.10.10.2030">
    <property type="entry name" value="DNA/RNA-binding protein Kin17, conserved domain"/>
    <property type="match status" value="1"/>
</dbReference>
<dbReference type="EMBL" id="CP058609">
    <property type="protein sequence ID" value="QLG74072.1"/>
    <property type="molecule type" value="Genomic_DNA"/>
</dbReference>
<proteinExistence type="predicted"/>
<feature type="region of interest" description="Disordered" evidence="2">
    <location>
        <begin position="194"/>
        <end position="213"/>
    </location>
</feature>
<dbReference type="KEGG" id="zmk:HG535_0F05840"/>
<protein>
    <recommendedName>
        <fullName evidence="3">C2H2-type domain-containing protein</fullName>
    </recommendedName>
</protein>
<dbReference type="PROSITE" id="PS00028">
    <property type="entry name" value="ZINC_FINGER_C2H2_1"/>
    <property type="match status" value="1"/>
</dbReference>
<dbReference type="InterPro" id="IPR036236">
    <property type="entry name" value="Znf_C2H2_sf"/>
</dbReference>
<evidence type="ECO:0000256" key="2">
    <source>
        <dbReference type="SAM" id="MobiDB-lite"/>
    </source>
</evidence>
<evidence type="ECO:0000313" key="5">
    <source>
        <dbReference type="Proteomes" id="UP000509704"/>
    </source>
</evidence>
<dbReference type="SMART" id="SM01253">
    <property type="entry name" value="Kin17_mid"/>
    <property type="match status" value="1"/>
</dbReference>
<keyword evidence="5" id="KW-1185">Reference proteome</keyword>
<dbReference type="InterPro" id="IPR056767">
    <property type="entry name" value="C2H2-Znf_KIN17"/>
</dbReference>
<name>A0A7H9B8K9_ZYGMR</name>
<sequence length="241" mass="28088">MAKAEFGSAKYLSNQMKARGLQKLRFYCQVCEKQCRDENGFKSHIRSPSHLRKISQLSEASIDEYTRGFESDFLKLLKISHGEKKIRANKFYSQFIQDKNHIHMNATRFTSLTKFVQHLSKEGKIRLHGSEDVPEEDMDVEQLSISYVDNSKENLQRKEALHELEINETSEQEINAKLLQRQIETCLKDAMEEEKNHEVPINASNSYNEHKDKVKIDLKASIKSQRVAKKRSKPKKKSLFN</sequence>
<dbReference type="Pfam" id="PF25095">
    <property type="entry name" value="C2H2-zf_KIN17"/>
    <property type="match status" value="1"/>
</dbReference>
<dbReference type="SUPFAM" id="SSF57667">
    <property type="entry name" value="beta-beta-alpha zinc fingers"/>
    <property type="match status" value="1"/>
</dbReference>